<accession>A0A2T7PBR7</accession>
<dbReference type="Proteomes" id="UP000245119">
    <property type="component" value="Linkage Group LG5"/>
</dbReference>
<feature type="compositionally biased region" description="Polar residues" evidence="1">
    <location>
        <begin position="7"/>
        <end position="32"/>
    </location>
</feature>
<protein>
    <submittedName>
        <fullName evidence="2">Uncharacterized protein</fullName>
    </submittedName>
</protein>
<evidence type="ECO:0000313" key="3">
    <source>
        <dbReference type="Proteomes" id="UP000245119"/>
    </source>
</evidence>
<reference evidence="2 3" key="1">
    <citation type="submission" date="2018-04" db="EMBL/GenBank/DDBJ databases">
        <title>The genome of golden apple snail Pomacea canaliculata provides insight into stress tolerance and invasive adaptation.</title>
        <authorList>
            <person name="Liu C."/>
            <person name="Liu B."/>
            <person name="Ren Y."/>
            <person name="Zhang Y."/>
            <person name="Wang H."/>
            <person name="Li S."/>
            <person name="Jiang F."/>
            <person name="Yin L."/>
            <person name="Zhang G."/>
            <person name="Qian W."/>
            <person name="Fan W."/>
        </authorList>
    </citation>
    <scope>NUCLEOTIDE SEQUENCE [LARGE SCALE GENOMIC DNA]</scope>
    <source>
        <strain evidence="2">SZHN2017</strain>
        <tissue evidence="2">Muscle</tissue>
    </source>
</reference>
<evidence type="ECO:0000313" key="2">
    <source>
        <dbReference type="EMBL" id="PVD30856.1"/>
    </source>
</evidence>
<organism evidence="2 3">
    <name type="scientific">Pomacea canaliculata</name>
    <name type="common">Golden apple snail</name>
    <dbReference type="NCBI Taxonomy" id="400727"/>
    <lineage>
        <taxon>Eukaryota</taxon>
        <taxon>Metazoa</taxon>
        <taxon>Spiralia</taxon>
        <taxon>Lophotrochozoa</taxon>
        <taxon>Mollusca</taxon>
        <taxon>Gastropoda</taxon>
        <taxon>Caenogastropoda</taxon>
        <taxon>Architaenioglossa</taxon>
        <taxon>Ampullarioidea</taxon>
        <taxon>Ampullariidae</taxon>
        <taxon>Pomacea</taxon>
    </lineage>
</organism>
<dbReference type="AlphaFoldDB" id="A0A2T7PBR7"/>
<proteinExistence type="predicted"/>
<dbReference type="EMBL" id="PZQS01000005">
    <property type="protein sequence ID" value="PVD30856.1"/>
    <property type="molecule type" value="Genomic_DNA"/>
</dbReference>
<name>A0A2T7PBR7_POMCA</name>
<sequence>MVHWSNAICSSSSAQWRDTVSTRSPGGSTTTAFPPWYTGPTPSAHPPGVSENHLHRWTRETPTPFPPWYTGPTPSAHPPQHSGETPYPPDWTGPTTTAFPPWYTGPTPSAHPPGVSGESPTPYPPGYTGETPTPAGPYSNSGESPTPYPPAGRVNSDAIPTMVHWSNAICSSSSAQWRDTVSTRLDGSHNHGIPAMVHWSNAICSSSWCKRRITYTVSTRLHWRDTNTCWALFK</sequence>
<comment type="caution">
    <text evidence="2">The sequence shown here is derived from an EMBL/GenBank/DDBJ whole genome shotgun (WGS) entry which is preliminary data.</text>
</comment>
<gene>
    <name evidence="2" type="ORF">C0Q70_10131</name>
</gene>
<keyword evidence="3" id="KW-1185">Reference proteome</keyword>
<evidence type="ECO:0000256" key="1">
    <source>
        <dbReference type="SAM" id="MobiDB-lite"/>
    </source>
</evidence>
<feature type="region of interest" description="Disordered" evidence="1">
    <location>
        <begin position="1"/>
        <end position="155"/>
    </location>
</feature>
<feature type="compositionally biased region" description="Low complexity" evidence="1">
    <location>
        <begin position="126"/>
        <end position="138"/>
    </location>
</feature>
<dbReference type="STRING" id="400727.A0A2T7PBR7"/>